<accession>A0ABS7D9K3</accession>
<evidence type="ECO:0000313" key="1">
    <source>
        <dbReference type="EMBL" id="MBW7476187.1"/>
    </source>
</evidence>
<reference evidence="1 2" key="1">
    <citation type="submission" date="2021-07" db="EMBL/GenBank/DDBJ databases">
        <title>Paenibacillus radiodurans sp. nov., isolated from the southeastern edge of Tengger Desert.</title>
        <authorList>
            <person name="Zhang G."/>
        </authorList>
    </citation>
    <scope>NUCLEOTIDE SEQUENCE [LARGE SCALE GENOMIC DNA]</scope>
    <source>
        <strain evidence="1 2">DT7-4</strain>
    </source>
</reference>
<evidence type="ECO:0000313" key="2">
    <source>
        <dbReference type="Proteomes" id="UP000812277"/>
    </source>
</evidence>
<proteinExistence type="predicted"/>
<sequence length="298" mass="34447">MLDQYQIQLTRMLEAEQYREAKGLLNFLLQCQGEDKRHYEEWGNLLTWLEMAFPSYEAEQHGFVPMDQASPQGEAEDNEDALRKQALVSDRQDDDYVAQVLYIMQNHPIADQQILALERAAHLDNPVVDETILSWLDGSDIHPALQFKALQCLRRRGHTGTIRLNRLGEQVELELDGTPLSMDDFPPVVTKVVERVESITEVIDATMPHFARELWKECIQCFYGTSAYVRMKDDEETIDCYAAALHQSLELTLYGRADDDDIRDTYGITDSLRFRYEQACRTLRHVVEMQDRGEGEEP</sequence>
<dbReference type="Proteomes" id="UP000812277">
    <property type="component" value="Unassembled WGS sequence"/>
</dbReference>
<protein>
    <submittedName>
        <fullName evidence="1">WbqC family protein</fullName>
    </submittedName>
</protein>
<organism evidence="1 2">
    <name type="scientific">Paenibacillus oenotherae</name>
    <dbReference type="NCBI Taxonomy" id="1435645"/>
    <lineage>
        <taxon>Bacteria</taxon>
        <taxon>Bacillati</taxon>
        <taxon>Bacillota</taxon>
        <taxon>Bacilli</taxon>
        <taxon>Bacillales</taxon>
        <taxon>Paenibacillaceae</taxon>
        <taxon>Paenibacillus</taxon>
    </lineage>
</organism>
<comment type="caution">
    <text evidence="1">The sequence shown here is derived from an EMBL/GenBank/DDBJ whole genome shotgun (WGS) entry which is preliminary data.</text>
</comment>
<dbReference type="EMBL" id="JAHZIJ010000011">
    <property type="protein sequence ID" value="MBW7476187.1"/>
    <property type="molecule type" value="Genomic_DNA"/>
</dbReference>
<name>A0ABS7D9K3_9BACL</name>
<keyword evidence="2" id="KW-1185">Reference proteome</keyword>
<gene>
    <name evidence="1" type="ORF">K0T92_15700</name>
</gene>